<comment type="similarity">
    <text evidence="2">Belongs to the FAH family.</text>
</comment>
<feature type="domain" description="Fumarylacetoacetase-like C-terminal" evidence="5">
    <location>
        <begin position="72"/>
        <end position="277"/>
    </location>
</feature>
<evidence type="ECO:0000313" key="7">
    <source>
        <dbReference type="Proteomes" id="UP000243719"/>
    </source>
</evidence>
<dbReference type="STRING" id="1770053.SAMN05216551_105273"/>
<comment type="cofactor">
    <cofactor evidence="1">
        <name>Mg(2+)</name>
        <dbReference type="ChEBI" id="CHEBI:18420"/>
    </cofactor>
</comment>
<evidence type="ECO:0000256" key="2">
    <source>
        <dbReference type="ARBA" id="ARBA00010211"/>
    </source>
</evidence>
<gene>
    <name evidence="6" type="ORF">SAMN05216551_105273</name>
</gene>
<dbReference type="GO" id="GO:0046872">
    <property type="term" value="F:metal ion binding"/>
    <property type="evidence" value="ECO:0007669"/>
    <property type="project" value="UniProtKB-KW"/>
</dbReference>
<accession>A0A1H2PPH5</accession>
<reference evidence="7" key="1">
    <citation type="submission" date="2016-09" db="EMBL/GenBank/DDBJ databases">
        <authorList>
            <person name="Varghese N."/>
            <person name="Submissions S."/>
        </authorList>
    </citation>
    <scope>NUCLEOTIDE SEQUENCE [LARGE SCALE GENOMIC DNA]</scope>
    <source>
        <strain evidence="7">JS23</strain>
    </source>
</reference>
<dbReference type="GO" id="GO:0016787">
    <property type="term" value="F:hydrolase activity"/>
    <property type="evidence" value="ECO:0007669"/>
    <property type="project" value="UniProtKB-KW"/>
</dbReference>
<dbReference type="SUPFAM" id="SSF56529">
    <property type="entry name" value="FAH"/>
    <property type="match status" value="1"/>
</dbReference>
<evidence type="ECO:0000259" key="5">
    <source>
        <dbReference type="Pfam" id="PF01557"/>
    </source>
</evidence>
<sequence length="287" mass="30731">MKLVRYGAAGSERPGLIDASGQLRDLSSHIESLDAAQLTHAALEALRAIDPETLAPVEAGVRLGVPLAGIGKIVAIGLNYSDHAAEAGLPVPQEPIVFMKATSSLSGPNDPVRIPPDARKCDWEVELGIVIGKTARHVSRETARQHIAGYVLVNDVSEREWQMERGGTWDKGKASDTFCPLGPWLVTADDIPDPQNLAMWLRVNGELKQSGNTRTMIFDCETIVSYCSRFMTLHPGDVVITGTPPGVGMGMTPPQFLAAGDTMTLGIDGLGTQTLRVEAYEHAAQEA</sequence>
<dbReference type="GO" id="GO:0019752">
    <property type="term" value="P:carboxylic acid metabolic process"/>
    <property type="evidence" value="ECO:0007669"/>
    <property type="project" value="UniProtKB-ARBA"/>
</dbReference>
<protein>
    <submittedName>
        <fullName evidence="6">2-keto-4-pentenoate hydratase/2-oxohepta-3-ene-1,7-dioic acid hydratase (Catechol pathway)</fullName>
    </submittedName>
</protein>
<evidence type="ECO:0000256" key="4">
    <source>
        <dbReference type="ARBA" id="ARBA00022801"/>
    </source>
</evidence>
<name>A0A1H2PPH5_9BURK</name>
<dbReference type="EMBL" id="FNLO01000005">
    <property type="protein sequence ID" value="SDV48657.1"/>
    <property type="molecule type" value="Genomic_DNA"/>
</dbReference>
<keyword evidence="7" id="KW-1185">Reference proteome</keyword>
<dbReference type="PANTHER" id="PTHR42796:SF4">
    <property type="entry name" value="FUMARYLACETOACETATE HYDROLASE DOMAIN-CONTAINING PROTEIN 2A"/>
    <property type="match status" value="1"/>
</dbReference>
<evidence type="ECO:0000256" key="1">
    <source>
        <dbReference type="ARBA" id="ARBA00001946"/>
    </source>
</evidence>
<dbReference type="RefSeq" id="WP_091907909.1">
    <property type="nucleotide sequence ID" value="NZ_FNLO01000005.1"/>
</dbReference>
<keyword evidence="3" id="KW-0479">Metal-binding</keyword>
<dbReference type="GO" id="GO:0016853">
    <property type="term" value="F:isomerase activity"/>
    <property type="evidence" value="ECO:0007669"/>
    <property type="project" value="UniProtKB-ARBA"/>
</dbReference>
<dbReference type="InterPro" id="IPR051121">
    <property type="entry name" value="FAH"/>
</dbReference>
<keyword evidence="4" id="KW-0378">Hydrolase</keyword>
<dbReference type="FunFam" id="3.90.850.10:FF:000002">
    <property type="entry name" value="2-hydroxyhepta-2,4-diene-1,7-dioate isomerase"/>
    <property type="match status" value="1"/>
</dbReference>
<dbReference type="Pfam" id="PF01557">
    <property type="entry name" value="FAA_hydrolase"/>
    <property type="match status" value="1"/>
</dbReference>
<organism evidence="6 7">
    <name type="scientific">Chitinasiproducens palmae</name>
    <dbReference type="NCBI Taxonomy" id="1770053"/>
    <lineage>
        <taxon>Bacteria</taxon>
        <taxon>Pseudomonadati</taxon>
        <taxon>Pseudomonadota</taxon>
        <taxon>Betaproteobacteria</taxon>
        <taxon>Burkholderiales</taxon>
        <taxon>Burkholderiaceae</taxon>
        <taxon>Chitinasiproducens</taxon>
    </lineage>
</organism>
<evidence type="ECO:0000313" key="6">
    <source>
        <dbReference type="EMBL" id="SDV48657.1"/>
    </source>
</evidence>
<dbReference type="InterPro" id="IPR036663">
    <property type="entry name" value="Fumarylacetoacetase_C_sf"/>
</dbReference>
<evidence type="ECO:0000256" key="3">
    <source>
        <dbReference type="ARBA" id="ARBA00022723"/>
    </source>
</evidence>
<dbReference type="OrthoDB" id="9805307at2"/>
<proteinExistence type="inferred from homology"/>
<dbReference type="Proteomes" id="UP000243719">
    <property type="component" value="Unassembled WGS sequence"/>
</dbReference>
<dbReference type="Gene3D" id="3.90.850.10">
    <property type="entry name" value="Fumarylacetoacetase-like, C-terminal domain"/>
    <property type="match status" value="1"/>
</dbReference>
<dbReference type="PANTHER" id="PTHR42796">
    <property type="entry name" value="FUMARYLACETOACETATE HYDROLASE DOMAIN-CONTAINING PROTEIN 2A-RELATED"/>
    <property type="match status" value="1"/>
</dbReference>
<dbReference type="AlphaFoldDB" id="A0A1H2PPH5"/>
<dbReference type="InterPro" id="IPR011234">
    <property type="entry name" value="Fumarylacetoacetase-like_C"/>
</dbReference>